<name>A0A1G7GRJ5_9BACL</name>
<evidence type="ECO:0000313" key="2">
    <source>
        <dbReference type="Proteomes" id="UP000198972"/>
    </source>
</evidence>
<keyword evidence="2" id="KW-1185">Reference proteome</keyword>
<sequence length="69" mass="8101">MDLEVSENQLWAWKDLTASDFKLHMLPGDHFFIHSQQDMLTRLLSQEISQLLARELGEMTFSYQYIGVP</sequence>
<dbReference type="EMBL" id="FNBG01000003">
    <property type="protein sequence ID" value="SDE90757.1"/>
    <property type="molecule type" value="Genomic_DNA"/>
</dbReference>
<gene>
    <name evidence="1" type="ORF">SAMN04488542_103168</name>
</gene>
<evidence type="ECO:0000313" key="1">
    <source>
        <dbReference type="EMBL" id="SDE90757.1"/>
    </source>
</evidence>
<evidence type="ECO:0008006" key="3">
    <source>
        <dbReference type="Google" id="ProtNLM"/>
    </source>
</evidence>
<organism evidence="1 2">
    <name type="scientific">Fontibacillus panacisegetis</name>
    <dbReference type="NCBI Taxonomy" id="670482"/>
    <lineage>
        <taxon>Bacteria</taxon>
        <taxon>Bacillati</taxon>
        <taxon>Bacillota</taxon>
        <taxon>Bacilli</taxon>
        <taxon>Bacillales</taxon>
        <taxon>Paenibacillaceae</taxon>
        <taxon>Fontibacillus</taxon>
    </lineage>
</organism>
<protein>
    <recommendedName>
        <fullName evidence="3">Thioesterase domain-containing protein</fullName>
    </recommendedName>
</protein>
<accession>A0A1G7GRJ5</accession>
<dbReference type="RefSeq" id="WP_139173098.1">
    <property type="nucleotide sequence ID" value="NZ_FNBG01000003.1"/>
</dbReference>
<dbReference type="STRING" id="670482.SAMN04488542_103168"/>
<dbReference type="AlphaFoldDB" id="A0A1G7GRJ5"/>
<dbReference type="Proteomes" id="UP000198972">
    <property type="component" value="Unassembled WGS sequence"/>
</dbReference>
<dbReference type="OrthoDB" id="8480037at2"/>
<proteinExistence type="predicted"/>
<dbReference type="Gene3D" id="3.40.50.1820">
    <property type="entry name" value="alpha/beta hydrolase"/>
    <property type="match status" value="1"/>
</dbReference>
<dbReference type="SUPFAM" id="SSF53474">
    <property type="entry name" value="alpha/beta-Hydrolases"/>
    <property type="match status" value="1"/>
</dbReference>
<dbReference type="InterPro" id="IPR029058">
    <property type="entry name" value="AB_hydrolase_fold"/>
</dbReference>
<reference evidence="1 2" key="1">
    <citation type="submission" date="2016-10" db="EMBL/GenBank/DDBJ databases">
        <authorList>
            <person name="de Groot N.N."/>
        </authorList>
    </citation>
    <scope>NUCLEOTIDE SEQUENCE [LARGE SCALE GENOMIC DNA]</scope>
    <source>
        <strain evidence="1 2">DSM 28129</strain>
    </source>
</reference>